<reference evidence="1" key="1">
    <citation type="submission" date="2023-04" db="EMBL/GenBank/DDBJ databases">
        <title>Black Yeasts Isolated from many extreme environments.</title>
        <authorList>
            <person name="Coleine C."/>
            <person name="Stajich J.E."/>
            <person name="Selbmann L."/>
        </authorList>
    </citation>
    <scope>NUCLEOTIDE SEQUENCE</scope>
    <source>
        <strain evidence="1">CCFEE 5312</strain>
    </source>
</reference>
<keyword evidence="2" id="KW-1185">Reference proteome</keyword>
<evidence type="ECO:0000313" key="2">
    <source>
        <dbReference type="Proteomes" id="UP001271007"/>
    </source>
</evidence>
<comment type="caution">
    <text evidence="1">The sequence shown here is derived from an EMBL/GenBank/DDBJ whole genome shotgun (WGS) entry which is preliminary data.</text>
</comment>
<dbReference type="EMBL" id="JAWDJX010000023">
    <property type="protein sequence ID" value="KAK3051974.1"/>
    <property type="molecule type" value="Genomic_DNA"/>
</dbReference>
<protein>
    <submittedName>
        <fullName evidence="1">Uncharacterized protein</fullName>
    </submittedName>
</protein>
<organism evidence="1 2">
    <name type="scientific">Extremus antarcticus</name>
    <dbReference type="NCBI Taxonomy" id="702011"/>
    <lineage>
        <taxon>Eukaryota</taxon>
        <taxon>Fungi</taxon>
        <taxon>Dikarya</taxon>
        <taxon>Ascomycota</taxon>
        <taxon>Pezizomycotina</taxon>
        <taxon>Dothideomycetes</taxon>
        <taxon>Dothideomycetidae</taxon>
        <taxon>Mycosphaerellales</taxon>
        <taxon>Extremaceae</taxon>
        <taxon>Extremus</taxon>
    </lineage>
</organism>
<gene>
    <name evidence="1" type="ORF">LTR09_006928</name>
</gene>
<sequence>MIYNFTFIAPEEAVLKVRRAYRPPIQLHINRSLRKQLGTSYHRKTTLSFCDINVLNKWLEALAPDARDMLRSINYEHDPSRSSSCDGADRISRFSIEQRIWQLLIEKGVPSPSEVMSTKDYVLFKLCRGR</sequence>
<proteinExistence type="predicted"/>
<evidence type="ECO:0000313" key="1">
    <source>
        <dbReference type="EMBL" id="KAK3051974.1"/>
    </source>
</evidence>
<accession>A0AAJ0GBI4</accession>
<name>A0AAJ0GBI4_9PEZI</name>
<dbReference type="AlphaFoldDB" id="A0AAJ0GBI4"/>
<dbReference type="Proteomes" id="UP001271007">
    <property type="component" value="Unassembled WGS sequence"/>
</dbReference>